<evidence type="ECO:0000313" key="2">
    <source>
        <dbReference type="Proteomes" id="UP001497700"/>
    </source>
</evidence>
<evidence type="ECO:0000313" key="1">
    <source>
        <dbReference type="EMBL" id="KAI4870284.1"/>
    </source>
</evidence>
<dbReference type="Proteomes" id="UP001497700">
    <property type="component" value="Unassembled WGS sequence"/>
</dbReference>
<proteinExistence type="predicted"/>
<name>A0ACB9ZGH7_9PEZI</name>
<comment type="caution">
    <text evidence="1">The sequence shown here is derived from an EMBL/GenBank/DDBJ whole genome shotgun (WGS) entry which is preliminary data.</text>
</comment>
<gene>
    <name evidence="1" type="ORF">F4820DRAFT_404548</name>
</gene>
<reference evidence="1 2" key="1">
    <citation type="journal article" date="2022" name="New Phytol.">
        <title>Ecological generalism drives hyperdiversity of secondary metabolite gene clusters in xylarialean endophytes.</title>
        <authorList>
            <person name="Franco M.E.E."/>
            <person name="Wisecaver J.H."/>
            <person name="Arnold A.E."/>
            <person name="Ju Y.M."/>
            <person name="Slot J.C."/>
            <person name="Ahrendt S."/>
            <person name="Moore L.P."/>
            <person name="Eastman K.E."/>
            <person name="Scott K."/>
            <person name="Konkel Z."/>
            <person name="Mondo S.J."/>
            <person name="Kuo A."/>
            <person name="Hayes R.D."/>
            <person name="Haridas S."/>
            <person name="Andreopoulos B."/>
            <person name="Riley R."/>
            <person name="LaButti K."/>
            <person name="Pangilinan J."/>
            <person name="Lipzen A."/>
            <person name="Amirebrahimi M."/>
            <person name="Yan J."/>
            <person name="Adam C."/>
            <person name="Keymanesh K."/>
            <person name="Ng V."/>
            <person name="Louie K."/>
            <person name="Northen T."/>
            <person name="Drula E."/>
            <person name="Henrissat B."/>
            <person name="Hsieh H.M."/>
            <person name="Youens-Clark K."/>
            <person name="Lutzoni F."/>
            <person name="Miadlikowska J."/>
            <person name="Eastwood D.C."/>
            <person name="Hamelin R.C."/>
            <person name="Grigoriev I.V."/>
            <person name="U'Ren J.M."/>
        </authorList>
    </citation>
    <scope>NUCLEOTIDE SEQUENCE [LARGE SCALE GENOMIC DNA]</scope>
    <source>
        <strain evidence="1 2">CBS 119005</strain>
    </source>
</reference>
<dbReference type="EMBL" id="MU393425">
    <property type="protein sequence ID" value="KAI4870284.1"/>
    <property type="molecule type" value="Genomic_DNA"/>
</dbReference>
<accession>A0ACB9ZGH7</accession>
<keyword evidence="2" id="KW-1185">Reference proteome</keyword>
<protein>
    <submittedName>
        <fullName evidence="1">SNF2 family N-terminal domain-containing protein</fullName>
    </submittedName>
</protein>
<sequence length="923" mass="104761">MASASPDKDTLEIEIWTLELDIVDLKAVKADTTEAEAKLEQLMLVKNELDRAELPGDPQTPTNSTTHPNMSDQIGDLPGEPQQYASIEGRKRARSDRDEFSASEPPHKSRRTTPLLWDSDDEMEDGIKRAVDRPSSMDNTQLSDMLSPNDPDAKQCETPEAIQCTLYKHQLIALQWMTRQERDENKKGGILADDMGLGKTLTTISLMVSRKAEHPSVKTNLIVAPVALLKQWQREIEQKVKPQHKLSIFIMHGNSKADYTQLRKYDVVLTTYGKLTSEFNKMDEYIRKAKENKQTTSNNYLSTLCPITGPLSIFYRVILDEAQCIKNQKSKGAKAASQLKAEYRWCLSGTPMMNGPKEMASLVHFLRIKPYDNINLYLSTFKCLDPRSKSARNGSNRKRALHILRALLSSIMLRRTKDQKIDGKPIVDLKEKVMVVDHAVFDDDELDFYRTLEKNSRVEFSKYFRSGQAGKNITKILILLLRLRQACCHPHLHLLDVESSGPNISDDKMIETAKSLNPEIVQRAKQAENFECSVCSDVRSTMNIMSPCGDYICTPCVDSFMDLAKQQNIEAGNSEGSMPKGSLNCPKCKEDSKIVTYDAFTRAHMPQKHEGNYLTSDPDDDSSDGDFDDDFDNDSEDVDDHGNLKGFVVDDDADDEYVDDDKIDDDVEMKDAFYMETKDEPHDAETKDEPYDTEKRDESNAERKHKHKPKAKKQPLQLAGLRQKAKNSQNARRRYMKELRKILLPSSKVTKCLEIISTVQKTTEEKIIVFSQWTFLLDILEVFITDQLKIRLCRFDGSMTASQRDDSANEFTTNPDAKVILVSLKAGNAGLNLTAASQVILMDPFWNPYIENQAIDRTYRIGQQRDVTVHRILVKETVEDRIVSIQEQKRHIVESALSNEKAAKSMASLGVDELAFIFGVRRP</sequence>
<organism evidence="1 2">
    <name type="scientific">Hypoxylon rubiginosum</name>
    <dbReference type="NCBI Taxonomy" id="110542"/>
    <lineage>
        <taxon>Eukaryota</taxon>
        <taxon>Fungi</taxon>
        <taxon>Dikarya</taxon>
        <taxon>Ascomycota</taxon>
        <taxon>Pezizomycotina</taxon>
        <taxon>Sordariomycetes</taxon>
        <taxon>Xylariomycetidae</taxon>
        <taxon>Xylariales</taxon>
        <taxon>Hypoxylaceae</taxon>
        <taxon>Hypoxylon</taxon>
    </lineage>
</organism>